<dbReference type="RefSeq" id="WP_168835433.1">
    <property type="nucleotide sequence ID" value="NZ_JABAIK010000004.1"/>
</dbReference>
<evidence type="ECO:0000256" key="5">
    <source>
        <dbReference type="ARBA" id="ARBA00022723"/>
    </source>
</evidence>
<dbReference type="PANTHER" id="PTHR11839">
    <property type="entry name" value="UDP/ADP-SUGAR PYROPHOSPHATASE"/>
    <property type="match status" value="1"/>
</dbReference>
<keyword evidence="6 16" id="KW-0378">Hydrolase</keyword>
<dbReference type="CDD" id="cd24155">
    <property type="entry name" value="NUDIX_ADPRase"/>
    <property type="match status" value="1"/>
</dbReference>
<keyword evidence="17" id="KW-1185">Reference proteome</keyword>
<protein>
    <recommendedName>
        <fullName evidence="4">ADP-ribose pyrophosphatase</fullName>
        <ecNumber evidence="3">3.6.1.13</ecNumber>
    </recommendedName>
    <alternativeName>
        <fullName evidence="9">ADP-ribose diphosphatase</fullName>
    </alternativeName>
    <alternativeName>
        <fullName evidence="11">ADP-ribose phosphohydrolase</fullName>
    </alternativeName>
    <alternativeName>
        <fullName evidence="10">Adenosine diphosphoribose pyrophosphatase</fullName>
    </alternativeName>
</protein>
<gene>
    <name evidence="16" type="primary">nudF</name>
    <name evidence="16" type="ORF">HGP28_05370</name>
</gene>
<keyword evidence="5 13" id="KW-0479">Metal-binding</keyword>
<feature type="binding site" evidence="13">
    <location>
        <position position="95"/>
    </location>
    <ligand>
        <name>Mg(2+)</name>
        <dbReference type="ChEBI" id="CHEBI:18420"/>
        <label>1</label>
    </ligand>
</feature>
<evidence type="ECO:0000256" key="1">
    <source>
        <dbReference type="ARBA" id="ARBA00001946"/>
    </source>
</evidence>
<comment type="catalytic activity">
    <reaction evidence="12">
        <text>ADP-D-ribose + H2O = D-ribose 5-phosphate + AMP + 2 H(+)</text>
        <dbReference type="Rhea" id="RHEA:10412"/>
        <dbReference type="ChEBI" id="CHEBI:15377"/>
        <dbReference type="ChEBI" id="CHEBI:15378"/>
        <dbReference type="ChEBI" id="CHEBI:57967"/>
        <dbReference type="ChEBI" id="CHEBI:78346"/>
        <dbReference type="ChEBI" id="CHEBI:456215"/>
        <dbReference type="EC" id="3.6.1.13"/>
    </reaction>
</comment>
<evidence type="ECO:0000256" key="4">
    <source>
        <dbReference type="ARBA" id="ARBA00013297"/>
    </source>
</evidence>
<reference evidence="16 17" key="1">
    <citation type="submission" date="2020-04" db="EMBL/GenBank/DDBJ databases">
        <title>Vibrio sp. SM6, a novel species isolated from seawater.</title>
        <authorList>
            <person name="Wang X."/>
        </authorList>
    </citation>
    <scope>NUCLEOTIDE SEQUENCE [LARGE SCALE GENOMIC DNA]</scope>
    <source>
        <strain evidence="16 17">SM6</strain>
    </source>
</reference>
<dbReference type="Pfam" id="PF00293">
    <property type="entry name" value="NUDIX"/>
    <property type="match status" value="1"/>
</dbReference>
<dbReference type="EMBL" id="JABAIK010000004">
    <property type="protein sequence ID" value="NLS12326.1"/>
    <property type="molecule type" value="Genomic_DNA"/>
</dbReference>
<dbReference type="GO" id="GO:0019693">
    <property type="term" value="P:ribose phosphate metabolic process"/>
    <property type="evidence" value="ECO:0007669"/>
    <property type="project" value="TreeGrafter"/>
</dbReference>
<evidence type="ECO:0000256" key="2">
    <source>
        <dbReference type="ARBA" id="ARBA00007482"/>
    </source>
</evidence>
<evidence type="ECO:0000256" key="13">
    <source>
        <dbReference type="PIRSR" id="PIRSR604385-2"/>
    </source>
</evidence>
<comment type="function">
    <text evidence="8">Acts on ADP-mannose and ADP-glucose as well as ADP-ribose. Prevents glycogen biosynthesis. The reaction catalyzed by this enzyme is a limiting step of the gluconeogenic process.</text>
</comment>
<dbReference type="GO" id="GO:0019144">
    <property type="term" value="F:ADP-sugar diphosphatase activity"/>
    <property type="evidence" value="ECO:0007669"/>
    <property type="project" value="TreeGrafter"/>
</dbReference>
<organism evidence="16 17">
    <name type="scientific">Vibrio agarilyticus</name>
    <dbReference type="NCBI Taxonomy" id="2726741"/>
    <lineage>
        <taxon>Bacteria</taxon>
        <taxon>Pseudomonadati</taxon>
        <taxon>Pseudomonadota</taxon>
        <taxon>Gammaproteobacteria</taxon>
        <taxon>Vibrionales</taxon>
        <taxon>Vibrionaceae</taxon>
        <taxon>Vibrio</taxon>
    </lineage>
</organism>
<dbReference type="InterPro" id="IPR020084">
    <property type="entry name" value="NUDIX_hydrolase_CS"/>
</dbReference>
<feature type="binding site" evidence="13">
    <location>
        <position position="163"/>
    </location>
    <ligand>
        <name>Mg(2+)</name>
        <dbReference type="ChEBI" id="CHEBI:18420"/>
        <label>1</label>
    </ligand>
</feature>
<evidence type="ECO:0000256" key="3">
    <source>
        <dbReference type="ARBA" id="ARBA00012453"/>
    </source>
</evidence>
<dbReference type="GO" id="GO:0005829">
    <property type="term" value="C:cytosol"/>
    <property type="evidence" value="ECO:0007669"/>
    <property type="project" value="TreeGrafter"/>
</dbReference>
<evidence type="ECO:0000256" key="8">
    <source>
        <dbReference type="ARBA" id="ARBA00025164"/>
    </source>
</evidence>
<sequence length="210" mass="23967">MPNLDKQDQQFTPSDVKIISKDTLFQGYFRMSKYRFQHRKFAGGWSAIVERELFERGEAVAILPYDPVRDEIVFIEQIRVGALEHPHPWQYEIVAGVIDRDENGEAVARREAEEEAGVSIGRMQSLLSYYPSSGGCSERIELFVGEVDASQAKGIHGLDYENEDIRVFVLSREEAMDWLAQGKFENGATIIALQWLALNHLTLKSQWLDS</sequence>
<dbReference type="GO" id="GO:0047631">
    <property type="term" value="F:ADP-ribose diphosphatase activity"/>
    <property type="evidence" value="ECO:0007669"/>
    <property type="project" value="UniProtKB-EC"/>
</dbReference>
<dbReference type="GO" id="GO:0046872">
    <property type="term" value="F:metal ion binding"/>
    <property type="evidence" value="ECO:0007669"/>
    <property type="project" value="UniProtKB-KW"/>
</dbReference>
<feature type="binding site" evidence="13">
    <location>
        <position position="115"/>
    </location>
    <ligand>
        <name>Mg(2+)</name>
        <dbReference type="ChEBI" id="CHEBI:18420"/>
        <label>1</label>
    </ligand>
</feature>
<evidence type="ECO:0000313" key="17">
    <source>
        <dbReference type="Proteomes" id="UP000535589"/>
    </source>
</evidence>
<dbReference type="PROSITE" id="PS00893">
    <property type="entry name" value="NUDIX_BOX"/>
    <property type="match status" value="1"/>
</dbReference>
<dbReference type="EC" id="3.6.1.13" evidence="3"/>
<dbReference type="GO" id="GO:0006753">
    <property type="term" value="P:nucleoside phosphate metabolic process"/>
    <property type="evidence" value="ECO:0007669"/>
    <property type="project" value="TreeGrafter"/>
</dbReference>
<comment type="similarity">
    <text evidence="2">Belongs to the Nudix hydrolase family. NudF subfamily.</text>
</comment>
<dbReference type="SUPFAM" id="SSF55811">
    <property type="entry name" value="Nudix"/>
    <property type="match status" value="1"/>
</dbReference>
<feature type="short sequence motif" description="Nudix box" evidence="14">
    <location>
        <begin position="96"/>
        <end position="118"/>
    </location>
</feature>
<dbReference type="InterPro" id="IPR015797">
    <property type="entry name" value="NUDIX_hydrolase-like_dom_sf"/>
</dbReference>
<dbReference type="AlphaFoldDB" id="A0A7X8YGE4"/>
<evidence type="ECO:0000256" key="12">
    <source>
        <dbReference type="ARBA" id="ARBA00049546"/>
    </source>
</evidence>
<dbReference type="InterPro" id="IPR000086">
    <property type="entry name" value="NUDIX_hydrolase_dom"/>
</dbReference>
<dbReference type="NCBIfam" id="TIGR00052">
    <property type="entry name" value="nudix-type nucleoside diphosphatase, YffH/AdpP family"/>
    <property type="match status" value="1"/>
</dbReference>
<dbReference type="PROSITE" id="PS51462">
    <property type="entry name" value="NUDIX"/>
    <property type="match status" value="1"/>
</dbReference>
<feature type="domain" description="Nudix hydrolase" evidence="15">
    <location>
        <begin position="55"/>
        <end position="197"/>
    </location>
</feature>
<evidence type="ECO:0000256" key="11">
    <source>
        <dbReference type="ARBA" id="ARBA00033056"/>
    </source>
</evidence>
<evidence type="ECO:0000259" key="15">
    <source>
        <dbReference type="PROSITE" id="PS51462"/>
    </source>
</evidence>
<proteinExistence type="inferred from homology"/>
<name>A0A7X8YGE4_9VIBR</name>
<keyword evidence="7 13" id="KW-0460">Magnesium</keyword>
<evidence type="ECO:0000256" key="6">
    <source>
        <dbReference type="ARBA" id="ARBA00022801"/>
    </source>
</evidence>
<evidence type="ECO:0000256" key="10">
    <source>
        <dbReference type="ARBA" id="ARBA00030308"/>
    </source>
</evidence>
<evidence type="ECO:0000313" key="16">
    <source>
        <dbReference type="EMBL" id="NLS12326.1"/>
    </source>
</evidence>
<dbReference type="InterPro" id="IPR004385">
    <property type="entry name" value="NDP_pyrophosphatase"/>
</dbReference>
<comment type="caution">
    <text evidence="16">The sequence shown here is derived from an EMBL/GenBank/DDBJ whole genome shotgun (WGS) entry which is preliminary data.</text>
</comment>
<feature type="binding site" evidence="13">
    <location>
        <position position="111"/>
    </location>
    <ligand>
        <name>Mg(2+)</name>
        <dbReference type="ChEBI" id="CHEBI:18420"/>
        <label>1</label>
    </ligand>
</feature>
<dbReference type="NCBIfam" id="NF008003">
    <property type="entry name" value="PRK10729.1"/>
    <property type="match status" value="1"/>
</dbReference>
<dbReference type="Proteomes" id="UP000535589">
    <property type="component" value="Unassembled WGS sequence"/>
</dbReference>
<accession>A0A7X8YGE4</accession>
<evidence type="ECO:0000256" key="9">
    <source>
        <dbReference type="ARBA" id="ARBA00030162"/>
    </source>
</evidence>
<evidence type="ECO:0000256" key="14">
    <source>
        <dbReference type="PIRSR" id="PIRSR604385-3"/>
    </source>
</evidence>
<evidence type="ECO:0000256" key="7">
    <source>
        <dbReference type="ARBA" id="ARBA00022842"/>
    </source>
</evidence>
<dbReference type="PANTHER" id="PTHR11839:SF5">
    <property type="entry name" value="ADP-RIBOSE PYROPHOSPHATASE"/>
    <property type="match status" value="1"/>
</dbReference>
<comment type="cofactor">
    <cofactor evidence="1 13">
        <name>Mg(2+)</name>
        <dbReference type="ChEBI" id="CHEBI:18420"/>
    </cofactor>
</comment>
<dbReference type="Gene3D" id="3.90.79.10">
    <property type="entry name" value="Nucleoside Triphosphate Pyrophosphohydrolase"/>
    <property type="match status" value="1"/>
</dbReference>